<dbReference type="PATRIC" id="fig|1036673.3.peg.2868"/>
<dbReference type="HOGENOM" id="CLU_1711436_0_0_9"/>
<sequence length="153" mass="17160">MLKKKGMLIPLFSMMLLAGSLYLVTDNMTDRRVWNQFKNELNNNQAVKVFLFPPSKATALSKGTILGEKEEKELLDYLRTSKFGSSIREGHGPAPDGTILLRFTDHDVSVSYLIGAYGVSPRFVLSPRHLNSETQFYIESGQAAKFIEAKLSE</sequence>
<reference evidence="1 2" key="2">
    <citation type="journal article" date="2013" name="Genome Announc.">
        <title>Genome Sequence of Growth-Improving Paenibacillus mucilaginosus Strain KNP414.</title>
        <authorList>
            <person name="Lu J.J."/>
            <person name="Wang J.F."/>
            <person name="Hu X.F."/>
        </authorList>
    </citation>
    <scope>NUCLEOTIDE SEQUENCE [LARGE SCALE GENOMIC DNA]</scope>
    <source>
        <strain evidence="1 2">KNP414</strain>
    </source>
</reference>
<dbReference type="Proteomes" id="UP000006620">
    <property type="component" value="Chromosome"/>
</dbReference>
<reference evidence="2" key="1">
    <citation type="submission" date="2011-06" db="EMBL/GenBank/DDBJ databases">
        <title>Complete genome sequence of Paenibacillus mucilaginosus KNP414.</title>
        <authorList>
            <person name="Wang J."/>
            <person name="Hu S."/>
            <person name="Hu X."/>
            <person name="Zhang B."/>
            <person name="Dong D."/>
            <person name="Zhang S."/>
            <person name="Zhao K."/>
            <person name="Wu D."/>
        </authorList>
    </citation>
    <scope>NUCLEOTIDE SEQUENCE [LARGE SCALE GENOMIC DNA]</scope>
    <source>
        <strain evidence="2">KNP414</strain>
    </source>
</reference>
<name>F8FB40_PAEMK</name>
<protein>
    <submittedName>
        <fullName evidence="1">Uncharacterized protein</fullName>
    </submittedName>
</protein>
<dbReference type="RefSeq" id="WP_013916842.1">
    <property type="nucleotide sequence ID" value="NC_015690.1"/>
</dbReference>
<organism evidence="1 2">
    <name type="scientific">Paenibacillus mucilaginosus (strain KNP414)</name>
    <dbReference type="NCBI Taxonomy" id="1036673"/>
    <lineage>
        <taxon>Bacteria</taxon>
        <taxon>Bacillati</taxon>
        <taxon>Bacillota</taxon>
        <taxon>Bacilli</taxon>
        <taxon>Bacillales</taxon>
        <taxon>Paenibacillaceae</taxon>
        <taxon>Paenibacillus</taxon>
    </lineage>
</organism>
<evidence type="ECO:0000313" key="2">
    <source>
        <dbReference type="Proteomes" id="UP000006620"/>
    </source>
</evidence>
<dbReference type="EMBL" id="CP002869">
    <property type="protein sequence ID" value="AEI41683.1"/>
    <property type="molecule type" value="Genomic_DNA"/>
</dbReference>
<dbReference type="KEGG" id="pms:KNP414_03125"/>
<proteinExistence type="predicted"/>
<evidence type="ECO:0000313" key="1">
    <source>
        <dbReference type="EMBL" id="AEI41683.1"/>
    </source>
</evidence>
<accession>F8FB40</accession>
<gene>
    <name evidence="1" type="ordered locus">KNP414_03125</name>
</gene>
<dbReference type="AlphaFoldDB" id="F8FB40"/>